<dbReference type="GO" id="GO:0020037">
    <property type="term" value="F:heme binding"/>
    <property type="evidence" value="ECO:0007669"/>
    <property type="project" value="TreeGrafter"/>
</dbReference>
<accession>A0A5C8NP77</accession>
<dbReference type="GO" id="GO:0008482">
    <property type="term" value="F:sulfite oxidase activity"/>
    <property type="evidence" value="ECO:0007669"/>
    <property type="project" value="TreeGrafter"/>
</dbReference>
<feature type="domain" description="Oxidoreductase molybdopterin-binding" evidence="2">
    <location>
        <begin position="244"/>
        <end position="395"/>
    </location>
</feature>
<evidence type="ECO:0000256" key="1">
    <source>
        <dbReference type="SAM" id="Phobius"/>
    </source>
</evidence>
<dbReference type="InterPro" id="IPR036374">
    <property type="entry name" value="OxRdtase_Mopterin-bd_sf"/>
</dbReference>
<keyword evidence="1" id="KW-0812">Transmembrane</keyword>
<dbReference type="SUPFAM" id="SSF56524">
    <property type="entry name" value="Oxidoreductase molybdopterin-binding domain"/>
    <property type="match status" value="1"/>
</dbReference>
<feature type="transmembrane region" description="Helical" evidence="1">
    <location>
        <begin position="79"/>
        <end position="99"/>
    </location>
</feature>
<keyword evidence="4" id="KW-1185">Reference proteome</keyword>
<comment type="caution">
    <text evidence="3">The sequence shown here is derived from an EMBL/GenBank/DDBJ whole genome shotgun (WGS) entry which is preliminary data.</text>
</comment>
<dbReference type="GO" id="GO:0006790">
    <property type="term" value="P:sulfur compound metabolic process"/>
    <property type="evidence" value="ECO:0007669"/>
    <property type="project" value="TreeGrafter"/>
</dbReference>
<reference evidence="3 4" key="1">
    <citation type="submission" date="2019-06" db="EMBL/GenBank/DDBJ databases">
        <title>Aeromicrobium sp. nov., isolated from a maize field.</title>
        <authorList>
            <person name="Lin S.-Y."/>
            <person name="Tsai C.-F."/>
            <person name="Young C.-C."/>
        </authorList>
    </citation>
    <scope>NUCLEOTIDE SEQUENCE [LARGE SCALE GENOMIC DNA]</scope>
    <source>
        <strain evidence="3 4">CC-CFT486</strain>
    </source>
</reference>
<dbReference type="InterPro" id="IPR014756">
    <property type="entry name" value="Ig_E-set"/>
</dbReference>
<gene>
    <name evidence="3" type="ORF">FHP06_05970</name>
</gene>
<organism evidence="3 4">
    <name type="scientific">Aeromicrobium terrae</name>
    <dbReference type="NCBI Taxonomy" id="2498846"/>
    <lineage>
        <taxon>Bacteria</taxon>
        <taxon>Bacillati</taxon>
        <taxon>Actinomycetota</taxon>
        <taxon>Actinomycetes</taxon>
        <taxon>Propionibacteriales</taxon>
        <taxon>Nocardioidaceae</taxon>
        <taxon>Aeromicrobium</taxon>
    </lineage>
</organism>
<evidence type="ECO:0000313" key="4">
    <source>
        <dbReference type="Proteomes" id="UP000321571"/>
    </source>
</evidence>
<dbReference type="Gene3D" id="3.90.420.10">
    <property type="entry name" value="Oxidoreductase, molybdopterin-binding domain"/>
    <property type="match status" value="1"/>
</dbReference>
<feature type="transmembrane region" description="Helical" evidence="1">
    <location>
        <begin position="21"/>
        <end position="42"/>
    </location>
</feature>
<dbReference type="Pfam" id="PF00174">
    <property type="entry name" value="Oxidored_molyb"/>
    <property type="match status" value="1"/>
</dbReference>
<keyword evidence="1" id="KW-1133">Transmembrane helix</keyword>
<keyword evidence="1" id="KW-0472">Membrane</keyword>
<dbReference type="AlphaFoldDB" id="A0A5C8NP77"/>
<dbReference type="PANTHER" id="PTHR19372:SF7">
    <property type="entry name" value="SULFITE OXIDASE, MITOCHONDRIAL"/>
    <property type="match status" value="1"/>
</dbReference>
<dbReference type="Gene3D" id="2.60.40.650">
    <property type="match status" value="1"/>
</dbReference>
<name>A0A5C8NP77_9ACTN</name>
<protein>
    <submittedName>
        <fullName evidence="3">Oxidoreductase</fullName>
    </submittedName>
</protein>
<dbReference type="InterPro" id="IPR000572">
    <property type="entry name" value="OxRdtase_Mopterin-bd_dom"/>
</dbReference>
<dbReference type="Proteomes" id="UP000321571">
    <property type="component" value="Unassembled WGS sequence"/>
</dbReference>
<feature type="transmembrane region" description="Helical" evidence="1">
    <location>
        <begin position="130"/>
        <end position="150"/>
    </location>
</feature>
<sequence>MPHCSVDSGCGDQNGAVRTRALFGALAAAAAIAASQLAAALLNLRESPVLALAQTVIKLTPGSTAESVISVVGKNDKPLAVISVLAGMVLLGAVLGRWWLQRRPLALAGAVVATGLVVAAVLSRPYGSTGGVVASLLGGATLVAVLHLLVREEPEAEASAGVSRRTVLRMAGAVAVGTALAGTGGEVLAARHRRRRALEKVRAALKLPTRRVAAPAGTDLRLQGQPPWLTPNRDFYRIDTALTPPLIEPEDWSLRIHGMVERELTITYQDLLDRGLKDAWITLCCVSNQVGGDLISTTLFSGVPMKTLLDEVGVKPGADALLSTSDDGWTCGTPLSALTDGRDALLAVAMNGEALPVEHGFPVRQVVPGLYGYVSATKWVREWEVTRFADFEAYWTQRGWGAKGPVKTQSRIDLPLRDVAAGTVPIAGVAWAQHTGIAKVEVRVDDGEWEQADLAAVPNDDTWVQWKLEWDALPGDHVIEVRATDKSGYTQTAERSDVLPDGATGHDRVAVSVS</sequence>
<evidence type="ECO:0000259" key="2">
    <source>
        <dbReference type="Pfam" id="PF00174"/>
    </source>
</evidence>
<dbReference type="PANTHER" id="PTHR19372">
    <property type="entry name" value="SULFITE REDUCTASE"/>
    <property type="match status" value="1"/>
</dbReference>
<proteinExistence type="predicted"/>
<dbReference type="EMBL" id="VDUX01000002">
    <property type="protein sequence ID" value="TXL62243.1"/>
    <property type="molecule type" value="Genomic_DNA"/>
</dbReference>
<dbReference type="SUPFAM" id="SSF81296">
    <property type="entry name" value="E set domains"/>
    <property type="match status" value="1"/>
</dbReference>
<dbReference type="OrthoDB" id="9795587at2"/>
<feature type="transmembrane region" description="Helical" evidence="1">
    <location>
        <begin position="105"/>
        <end position="123"/>
    </location>
</feature>
<evidence type="ECO:0000313" key="3">
    <source>
        <dbReference type="EMBL" id="TXL62243.1"/>
    </source>
</evidence>
<feature type="transmembrane region" description="Helical" evidence="1">
    <location>
        <begin position="170"/>
        <end position="190"/>
    </location>
</feature>
<dbReference type="GO" id="GO:0043546">
    <property type="term" value="F:molybdopterin cofactor binding"/>
    <property type="evidence" value="ECO:0007669"/>
    <property type="project" value="TreeGrafter"/>
</dbReference>